<evidence type="ECO:0000256" key="3">
    <source>
        <dbReference type="ARBA" id="ARBA00022606"/>
    </source>
</evidence>
<dbReference type="InterPro" id="IPR004117">
    <property type="entry name" value="7tm6_olfct_rcpt"/>
</dbReference>
<evidence type="ECO:0000256" key="4">
    <source>
        <dbReference type="ARBA" id="ARBA00022692"/>
    </source>
</evidence>
<dbReference type="Proteomes" id="UP000007266">
    <property type="component" value="Linkage group 8"/>
</dbReference>
<keyword evidence="9 10" id="KW-0807">Transducer</keyword>
<feature type="transmembrane region" description="Helical" evidence="10">
    <location>
        <begin position="171"/>
        <end position="196"/>
    </location>
</feature>
<evidence type="ECO:0000256" key="7">
    <source>
        <dbReference type="ARBA" id="ARBA00023136"/>
    </source>
</evidence>
<dbReference type="PANTHER" id="PTHR21137:SF35">
    <property type="entry name" value="ODORANT RECEPTOR 19A-RELATED"/>
    <property type="match status" value="1"/>
</dbReference>
<keyword evidence="2" id="KW-1003">Cell membrane</keyword>
<keyword evidence="12" id="KW-1185">Reference proteome</keyword>
<gene>
    <name evidence="11" type="primary">Or300</name>
    <name evidence="11" type="synonym">GLEAN_06427</name>
    <name evidence="11" type="ORF">TcasGA2_TC006427</name>
</gene>
<dbReference type="GO" id="GO:0005886">
    <property type="term" value="C:plasma membrane"/>
    <property type="evidence" value="ECO:0000318"/>
    <property type="project" value="GO_Central"/>
</dbReference>
<evidence type="ECO:0000256" key="9">
    <source>
        <dbReference type="ARBA" id="ARBA00023224"/>
    </source>
</evidence>
<keyword evidence="5 10" id="KW-0552">Olfaction</keyword>
<evidence type="ECO:0000313" key="11">
    <source>
        <dbReference type="EMBL" id="EFA09237.1"/>
    </source>
</evidence>
<dbReference type="PhylomeDB" id="D6WWR9"/>
<organism evidence="11 12">
    <name type="scientific">Tribolium castaneum</name>
    <name type="common">Red flour beetle</name>
    <dbReference type="NCBI Taxonomy" id="7070"/>
    <lineage>
        <taxon>Eukaryota</taxon>
        <taxon>Metazoa</taxon>
        <taxon>Ecdysozoa</taxon>
        <taxon>Arthropoda</taxon>
        <taxon>Hexapoda</taxon>
        <taxon>Insecta</taxon>
        <taxon>Pterygota</taxon>
        <taxon>Neoptera</taxon>
        <taxon>Endopterygota</taxon>
        <taxon>Coleoptera</taxon>
        <taxon>Polyphaga</taxon>
        <taxon>Cucujiformia</taxon>
        <taxon>Tenebrionidae</taxon>
        <taxon>Tenebrionidae incertae sedis</taxon>
        <taxon>Tribolium</taxon>
    </lineage>
</organism>
<keyword evidence="4 10" id="KW-0812">Transmembrane</keyword>
<keyword evidence="6 10" id="KW-1133">Transmembrane helix</keyword>
<evidence type="ECO:0000256" key="2">
    <source>
        <dbReference type="ARBA" id="ARBA00022475"/>
    </source>
</evidence>
<evidence type="ECO:0000256" key="5">
    <source>
        <dbReference type="ARBA" id="ARBA00022725"/>
    </source>
</evidence>
<feature type="transmembrane region" description="Helical" evidence="10">
    <location>
        <begin position="38"/>
        <end position="62"/>
    </location>
</feature>
<dbReference type="AlphaFoldDB" id="D6WWR9"/>
<evidence type="ECO:0000256" key="10">
    <source>
        <dbReference type="RuleBase" id="RU351113"/>
    </source>
</evidence>
<sequence>MIGLTNGDYSPRPSMEGDCLKILKFFAVDIFNPKIVRFFLWIMLLYHVVFTLVTAYFMLYVLSNSEIIGYTPAFLGNFYPMLCVWSVLFISRLIYVKEDMPLWAIDTAGAKVQASIKRKIFLYTAFGIFNLVLSLSAGSFYLKNVSEDVNVFLALRIFRDYFPNYYQVLDLIYRLIYFCFSYLMVAPSYLLIYYILHVRIQAIIFAAYVAHIDGHSDYGTDIDLFDNEEFQSEVERRFKFCIKRQIEFLLMESKKLSQISNLIAAFSLAGCLFGISIIFHLFTGQLIQEYYFRIGLTSLAAIATFSAFIYTGQSTEVQIELVDNAIDNLCWYNFNRSNKLLYLIAKADLARVRKIKFSGQWAVNYDLGFAIVKGIYSIISVVVSMW</sequence>
<evidence type="ECO:0000256" key="6">
    <source>
        <dbReference type="ARBA" id="ARBA00022989"/>
    </source>
</evidence>
<proteinExistence type="inferred from homology"/>
<keyword evidence="8 10" id="KW-0675">Receptor</keyword>
<evidence type="ECO:0000256" key="1">
    <source>
        <dbReference type="ARBA" id="ARBA00004651"/>
    </source>
</evidence>
<reference evidence="11 12" key="1">
    <citation type="journal article" date="2008" name="Nature">
        <title>The genome of the model beetle and pest Tribolium castaneum.</title>
        <authorList>
            <consortium name="Tribolium Genome Sequencing Consortium"/>
            <person name="Richards S."/>
            <person name="Gibbs R.A."/>
            <person name="Weinstock G.M."/>
            <person name="Brown S.J."/>
            <person name="Denell R."/>
            <person name="Beeman R.W."/>
            <person name="Gibbs R."/>
            <person name="Beeman R.W."/>
            <person name="Brown S.J."/>
            <person name="Bucher G."/>
            <person name="Friedrich M."/>
            <person name="Grimmelikhuijzen C.J."/>
            <person name="Klingler M."/>
            <person name="Lorenzen M."/>
            <person name="Richards S."/>
            <person name="Roth S."/>
            <person name="Schroder R."/>
            <person name="Tautz D."/>
            <person name="Zdobnov E.M."/>
            <person name="Muzny D."/>
            <person name="Gibbs R.A."/>
            <person name="Weinstock G.M."/>
            <person name="Attaway T."/>
            <person name="Bell S."/>
            <person name="Buhay C.J."/>
            <person name="Chandrabose M.N."/>
            <person name="Chavez D."/>
            <person name="Clerk-Blankenburg K.P."/>
            <person name="Cree A."/>
            <person name="Dao M."/>
            <person name="Davis C."/>
            <person name="Chacko J."/>
            <person name="Dinh H."/>
            <person name="Dugan-Rocha S."/>
            <person name="Fowler G."/>
            <person name="Garner T.T."/>
            <person name="Garnes J."/>
            <person name="Gnirke A."/>
            <person name="Hawes A."/>
            <person name="Hernandez J."/>
            <person name="Hines S."/>
            <person name="Holder M."/>
            <person name="Hume J."/>
            <person name="Jhangiani S.N."/>
            <person name="Joshi V."/>
            <person name="Khan Z.M."/>
            <person name="Jackson L."/>
            <person name="Kovar C."/>
            <person name="Kowis A."/>
            <person name="Lee S."/>
            <person name="Lewis L.R."/>
            <person name="Margolis J."/>
            <person name="Morgan M."/>
            <person name="Nazareth L.V."/>
            <person name="Nguyen N."/>
            <person name="Okwuonu G."/>
            <person name="Parker D."/>
            <person name="Richards S."/>
            <person name="Ruiz S.J."/>
            <person name="Santibanez J."/>
            <person name="Savard J."/>
            <person name="Scherer S.E."/>
            <person name="Schneider B."/>
            <person name="Sodergren E."/>
            <person name="Tautz D."/>
            <person name="Vattahil S."/>
            <person name="Villasana D."/>
            <person name="White C.S."/>
            <person name="Wright R."/>
            <person name="Park Y."/>
            <person name="Beeman R.W."/>
            <person name="Lord J."/>
            <person name="Oppert B."/>
            <person name="Lorenzen M."/>
            <person name="Brown S."/>
            <person name="Wang L."/>
            <person name="Savard J."/>
            <person name="Tautz D."/>
            <person name="Richards S."/>
            <person name="Weinstock G."/>
            <person name="Gibbs R.A."/>
            <person name="Liu Y."/>
            <person name="Worley K."/>
            <person name="Weinstock G."/>
            <person name="Elsik C.G."/>
            <person name="Reese J.T."/>
            <person name="Elhaik E."/>
            <person name="Landan G."/>
            <person name="Graur D."/>
            <person name="Arensburger P."/>
            <person name="Atkinson P."/>
            <person name="Beeman R.W."/>
            <person name="Beidler J."/>
            <person name="Brown S.J."/>
            <person name="Demuth J.P."/>
            <person name="Drury D.W."/>
            <person name="Du Y.Z."/>
            <person name="Fujiwara H."/>
            <person name="Lorenzen M."/>
            <person name="Maselli V."/>
            <person name="Osanai M."/>
            <person name="Park Y."/>
            <person name="Robertson H.M."/>
            <person name="Tu Z."/>
            <person name="Wang J.J."/>
            <person name="Wang S."/>
            <person name="Richards S."/>
            <person name="Song H."/>
            <person name="Zhang L."/>
            <person name="Sodergren E."/>
            <person name="Werner D."/>
            <person name="Stanke M."/>
            <person name="Morgenstern B."/>
            <person name="Solovyev V."/>
            <person name="Kosarev P."/>
            <person name="Brown G."/>
            <person name="Chen H.C."/>
            <person name="Ermolaeva O."/>
            <person name="Hlavina W."/>
            <person name="Kapustin Y."/>
            <person name="Kiryutin B."/>
            <person name="Kitts P."/>
            <person name="Maglott D."/>
            <person name="Pruitt K."/>
            <person name="Sapojnikov V."/>
            <person name="Souvorov A."/>
            <person name="Mackey A.J."/>
            <person name="Waterhouse R.M."/>
            <person name="Wyder S."/>
            <person name="Zdobnov E.M."/>
            <person name="Zdobnov E.M."/>
            <person name="Wyder S."/>
            <person name="Kriventseva E.V."/>
            <person name="Kadowaki T."/>
            <person name="Bork P."/>
            <person name="Aranda M."/>
            <person name="Bao R."/>
            <person name="Beermann A."/>
            <person name="Berns N."/>
            <person name="Bolognesi R."/>
            <person name="Bonneton F."/>
            <person name="Bopp D."/>
            <person name="Brown S.J."/>
            <person name="Bucher G."/>
            <person name="Butts T."/>
            <person name="Chaumot A."/>
            <person name="Denell R.E."/>
            <person name="Ferrier D.E."/>
            <person name="Friedrich M."/>
            <person name="Gordon C.M."/>
            <person name="Jindra M."/>
            <person name="Klingler M."/>
            <person name="Lan Q."/>
            <person name="Lattorff H.M."/>
            <person name="Laudet V."/>
            <person name="von Levetsow C."/>
            <person name="Liu Z."/>
            <person name="Lutz R."/>
            <person name="Lynch J.A."/>
            <person name="da Fonseca R.N."/>
            <person name="Posnien N."/>
            <person name="Reuter R."/>
            <person name="Roth S."/>
            <person name="Savard J."/>
            <person name="Schinko J.B."/>
            <person name="Schmitt C."/>
            <person name="Schoppmeier M."/>
            <person name="Schroder R."/>
            <person name="Shippy T.D."/>
            <person name="Simonnet F."/>
            <person name="Marques-Souza H."/>
            <person name="Tautz D."/>
            <person name="Tomoyasu Y."/>
            <person name="Trauner J."/>
            <person name="Van der Zee M."/>
            <person name="Vervoort M."/>
            <person name="Wittkopp N."/>
            <person name="Wimmer E.A."/>
            <person name="Yang X."/>
            <person name="Jones A.K."/>
            <person name="Sattelle D.B."/>
            <person name="Ebert P.R."/>
            <person name="Nelson D."/>
            <person name="Scott J.G."/>
            <person name="Beeman R.W."/>
            <person name="Muthukrishnan S."/>
            <person name="Kramer K.J."/>
            <person name="Arakane Y."/>
            <person name="Beeman R.W."/>
            <person name="Zhu Q."/>
            <person name="Hogenkamp D."/>
            <person name="Dixit R."/>
            <person name="Oppert B."/>
            <person name="Jiang H."/>
            <person name="Zou Z."/>
            <person name="Marshall J."/>
            <person name="Elpidina E."/>
            <person name="Vinokurov K."/>
            <person name="Oppert C."/>
            <person name="Zou Z."/>
            <person name="Evans J."/>
            <person name="Lu Z."/>
            <person name="Zhao P."/>
            <person name="Sumathipala N."/>
            <person name="Altincicek B."/>
            <person name="Vilcinskas A."/>
            <person name="Williams M."/>
            <person name="Hultmark D."/>
            <person name="Hetru C."/>
            <person name="Jiang H."/>
            <person name="Grimmelikhuijzen C.J."/>
            <person name="Hauser F."/>
            <person name="Cazzamali G."/>
            <person name="Williamson M."/>
            <person name="Park Y."/>
            <person name="Li B."/>
            <person name="Tanaka Y."/>
            <person name="Predel R."/>
            <person name="Neupert S."/>
            <person name="Schachtner J."/>
            <person name="Verleyen P."/>
            <person name="Raible F."/>
            <person name="Bork P."/>
            <person name="Friedrich M."/>
            <person name="Walden K.K."/>
            <person name="Robertson H.M."/>
            <person name="Angeli S."/>
            <person name="Foret S."/>
            <person name="Bucher G."/>
            <person name="Schuetz S."/>
            <person name="Maleszka R."/>
            <person name="Wimmer E.A."/>
            <person name="Beeman R.W."/>
            <person name="Lorenzen M."/>
            <person name="Tomoyasu Y."/>
            <person name="Miller S.C."/>
            <person name="Grossmann D."/>
            <person name="Bucher G."/>
        </authorList>
    </citation>
    <scope>NUCLEOTIDE SEQUENCE [LARGE SCALE GENOMIC DNA]</scope>
    <source>
        <strain evidence="11 12">Georgia GA2</strain>
    </source>
</reference>
<keyword evidence="3 10" id="KW-0716">Sensory transduction</keyword>
<feature type="transmembrane region" description="Helical" evidence="10">
    <location>
        <begin position="361"/>
        <end position="383"/>
    </location>
</feature>
<evidence type="ECO:0000313" key="12">
    <source>
        <dbReference type="Proteomes" id="UP000007266"/>
    </source>
</evidence>
<comment type="subcellular location">
    <subcellularLocation>
        <location evidence="1 10">Cell membrane</location>
        <topology evidence="1 10">Multi-pass membrane protein</topology>
    </subcellularLocation>
</comment>
<dbReference type="GO" id="GO:0050911">
    <property type="term" value="P:detection of chemical stimulus involved in sensory perception of smell"/>
    <property type="evidence" value="ECO:0000318"/>
    <property type="project" value="GO_Central"/>
</dbReference>
<dbReference type="InParanoid" id="D6WWR9"/>
<name>D6WWR9_TRICA</name>
<accession>D6WWR9</accession>
<dbReference type="EMBL" id="KQ971361">
    <property type="protein sequence ID" value="EFA09237.1"/>
    <property type="molecule type" value="Genomic_DNA"/>
</dbReference>
<feature type="transmembrane region" description="Helical" evidence="10">
    <location>
        <begin position="74"/>
        <end position="95"/>
    </location>
</feature>
<dbReference type="PANTHER" id="PTHR21137">
    <property type="entry name" value="ODORANT RECEPTOR"/>
    <property type="match status" value="1"/>
</dbReference>
<evidence type="ECO:0000256" key="8">
    <source>
        <dbReference type="ARBA" id="ARBA00023170"/>
    </source>
</evidence>
<feature type="transmembrane region" description="Helical" evidence="10">
    <location>
        <begin position="262"/>
        <end position="284"/>
    </location>
</feature>
<dbReference type="HOGENOM" id="CLU_059644_1_0_1"/>
<keyword evidence="7 10" id="KW-0472">Membrane</keyword>
<comment type="similarity">
    <text evidence="10">Belongs to the insect chemoreceptor superfamily. Heteromeric odorant receptor channel (TC 1.A.69) family.</text>
</comment>
<dbReference type="GO" id="GO:0005549">
    <property type="term" value="F:odorant binding"/>
    <property type="evidence" value="ECO:0007669"/>
    <property type="project" value="InterPro"/>
</dbReference>
<feature type="transmembrane region" description="Helical" evidence="10">
    <location>
        <begin position="120"/>
        <end position="142"/>
    </location>
</feature>
<protein>
    <recommendedName>
        <fullName evidence="10">Odorant receptor</fullName>
    </recommendedName>
</protein>
<reference evidence="11 12" key="2">
    <citation type="journal article" date="2010" name="Nucleic Acids Res.">
        <title>BeetleBase in 2010: revisions to provide comprehensive genomic information for Tribolium castaneum.</title>
        <authorList>
            <person name="Kim H.S."/>
            <person name="Murphy T."/>
            <person name="Xia J."/>
            <person name="Caragea D."/>
            <person name="Park Y."/>
            <person name="Beeman R.W."/>
            <person name="Lorenzen M.D."/>
            <person name="Butcher S."/>
            <person name="Manak J.R."/>
            <person name="Brown S.J."/>
        </authorList>
    </citation>
    <scope>GENOME REANNOTATION</scope>
    <source>
        <strain evidence="11 12">Georgia GA2</strain>
    </source>
</reference>
<feature type="transmembrane region" description="Helical" evidence="10">
    <location>
        <begin position="290"/>
        <end position="310"/>
    </location>
</feature>
<dbReference type="GO" id="GO:0004984">
    <property type="term" value="F:olfactory receptor activity"/>
    <property type="evidence" value="ECO:0000318"/>
    <property type="project" value="GO_Central"/>
</dbReference>
<dbReference type="GO" id="GO:0007165">
    <property type="term" value="P:signal transduction"/>
    <property type="evidence" value="ECO:0007669"/>
    <property type="project" value="UniProtKB-KW"/>
</dbReference>